<protein>
    <submittedName>
        <fullName evidence="2">Uncharacterized protein</fullName>
    </submittedName>
</protein>
<name>A0A8H9LW21_KITAU</name>
<dbReference type="GeneID" id="97490454"/>
<reference evidence="2" key="1">
    <citation type="journal article" date="2014" name="Int. J. Syst. Evol. Microbiol.">
        <title>Complete genome sequence of Corynebacterium casei LMG S-19264T (=DSM 44701T), isolated from a smear-ripened cheese.</title>
        <authorList>
            <consortium name="US DOE Joint Genome Institute (JGI-PGF)"/>
            <person name="Walter F."/>
            <person name="Albersmeier A."/>
            <person name="Kalinowski J."/>
            <person name="Ruckert C."/>
        </authorList>
    </citation>
    <scope>NUCLEOTIDE SEQUENCE</scope>
    <source>
        <strain evidence="2">JCM 4434</strain>
    </source>
</reference>
<reference evidence="2" key="2">
    <citation type="submission" date="2020-09" db="EMBL/GenBank/DDBJ databases">
        <authorList>
            <person name="Sun Q."/>
            <person name="Ohkuma M."/>
        </authorList>
    </citation>
    <scope>NUCLEOTIDE SEQUENCE</scope>
    <source>
        <strain evidence="2">JCM 4434</strain>
    </source>
</reference>
<dbReference type="Proteomes" id="UP000610124">
    <property type="component" value="Unassembled WGS sequence"/>
</dbReference>
<dbReference type="RefSeq" id="WP_232543191.1">
    <property type="nucleotide sequence ID" value="NZ_BMUB01000014.1"/>
</dbReference>
<evidence type="ECO:0000256" key="1">
    <source>
        <dbReference type="SAM" id="MobiDB-lite"/>
    </source>
</evidence>
<dbReference type="EMBL" id="BMUB01000014">
    <property type="protein sequence ID" value="GGU92486.1"/>
    <property type="molecule type" value="Genomic_DNA"/>
</dbReference>
<accession>A0A8H9LW21</accession>
<feature type="compositionally biased region" description="Basic and acidic residues" evidence="1">
    <location>
        <begin position="80"/>
        <end position="98"/>
    </location>
</feature>
<organism evidence="2 3">
    <name type="scientific">Kitasatospora aureofaciens</name>
    <name type="common">Streptomyces aureofaciens</name>
    <dbReference type="NCBI Taxonomy" id="1894"/>
    <lineage>
        <taxon>Bacteria</taxon>
        <taxon>Bacillati</taxon>
        <taxon>Actinomycetota</taxon>
        <taxon>Actinomycetes</taxon>
        <taxon>Kitasatosporales</taxon>
        <taxon>Streptomycetaceae</taxon>
        <taxon>Kitasatospora</taxon>
    </lineage>
</organism>
<gene>
    <name evidence="2" type="ORF">GCM10010502_52440</name>
</gene>
<feature type="region of interest" description="Disordered" evidence="1">
    <location>
        <begin position="1"/>
        <end position="46"/>
    </location>
</feature>
<dbReference type="AlphaFoldDB" id="A0A8H9LW21"/>
<comment type="caution">
    <text evidence="2">The sequence shown here is derived from an EMBL/GenBank/DDBJ whole genome shotgun (WGS) entry which is preliminary data.</text>
</comment>
<evidence type="ECO:0000313" key="3">
    <source>
        <dbReference type="Proteomes" id="UP000610124"/>
    </source>
</evidence>
<proteinExistence type="predicted"/>
<sequence length="98" mass="10458">MNVDSTICRPHQHSAGARRDGAAQKEPPGGVGDEPADHGAGPVTGRLQDQGRALALAHYTAIAHQVRKTQLVTATAEAPEPDRPRLRIAIDQRPQRTA</sequence>
<feature type="region of interest" description="Disordered" evidence="1">
    <location>
        <begin position="73"/>
        <end position="98"/>
    </location>
</feature>
<evidence type="ECO:0000313" key="2">
    <source>
        <dbReference type="EMBL" id="GGU92486.1"/>
    </source>
</evidence>